<dbReference type="PROSITE" id="PS01228">
    <property type="entry name" value="COF_1"/>
    <property type="match status" value="1"/>
</dbReference>
<protein>
    <recommendedName>
        <fullName evidence="4">phosphoglycolate phosphatase</fullName>
        <ecNumber evidence="4">3.1.3.18</ecNumber>
    </recommendedName>
</protein>
<dbReference type="InterPro" id="IPR036412">
    <property type="entry name" value="HAD-like_sf"/>
</dbReference>
<dbReference type="SUPFAM" id="SSF56784">
    <property type="entry name" value="HAD-like"/>
    <property type="match status" value="1"/>
</dbReference>
<accession>A0A512AYI1</accession>
<evidence type="ECO:0000256" key="4">
    <source>
        <dbReference type="ARBA" id="ARBA00013078"/>
    </source>
</evidence>
<comment type="catalytic activity">
    <reaction evidence="1">
        <text>2-phosphoglycolate + H2O = glycolate + phosphate</text>
        <dbReference type="Rhea" id="RHEA:14369"/>
        <dbReference type="ChEBI" id="CHEBI:15377"/>
        <dbReference type="ChEBI" id="CHEBI:29805"/>
        <dbReference type="ChEBI" id="CHEBI:43474"/>
        <dbReference type="ChEBI" id="CHEBI:58033"/>
        <dbReference type="EC" id="3.1.3.18"/>
    </reaction>
</comment>
<dbReference type="SFLD" id="SFLDS00003">
    <property type="entry name" value="Haloacid_Dehalogenase"/>
    <property type="match status" value="1"/>
</dbReference>
<dbReference type="SFLD" id="SFLDG01129">
    <property type="entry name" value="C1.5:_HAD__Beta-PGM__Phosphata"/>
    <property type="match status" value="1"/>
</dbReference>
<dbReference type="GO" id="GO:0006281">
    <property type="term" value="P:DNA repair"/>
    <property type="evidence" value="ECO:0007669"/>
    <property type="project" value="TreeGrafter"/>
</dbReference>
<dbReference type="RefSeq" id="WP_146897817.1">
    <property type="nucleotide sequence ID" value="NZ_BJYS01000015.1"/>
</dbReference>
<dbReference type="NCBIfam" id="TIGR01549">
    <property type="entry name" value="HAD-SF-IA-v1"/>
    <property type="match status" value="1"/>
</dbReference>
<evidence type="ECO:0000256" key="2">
    <source>
        <dbReference type="ARBA" id="ARBA00004818"/>
    </source>
</evidence>
<dbReference type="GO" id="GO:0008967">
    <property type="term" value="F:phosphoglycolate phosphatase activity"/>
    <property type="evidence" value="ECO:0007669"/>
    <property type="project" value="UniProtKB-EC"/>
</dbReference>
<dbReference type="GO" id="GO:0005829">
    <property type="term" value="C:cytosol"/>
    <property type="evidence" value="ECO:0007669"/>
    <property type="project" value="TreeGrafter"/>
</dbReference>
<dbReference type="PANTHER" id="PTHR43434">
    <property type="entry name" value="PHOSPHOGLYCOLATE PHOSPHATASE"/>
    <property type="match status" value="1"/>
</dbReference>
<dbReference type="OrthoDB" id="9807630at2"/>
<dbReference type="PANTHER" id="PTHR43434:SF1">
    <property type="entry name" value="PHOSPHOGLYCOLATE PHOSPHATASE"/>
    <property type="match status" value="1"/>
</dbReference>
<dbReference type="EMBL" id="BJYS01000015">
    <property type="protein sequence ID" value="GEO04557.1"/>
    <property type="molecule type" value="Genomic_DNA"/>
</dbReference>
<gene>
    <name evidence="5" type="ORF">AAE02nite_22210</name>
</gene>
<organism evidence="5 6">
    <name type="scientific">Adhaeribacter aerolatus</name>
    <dbReference type="NCBI Taxonomy" id="670289"/>
    <lineage>
        <taxon>Bacteria</taxon>
        <taxon>Pseudomonadati</taxon>
        <taxon>Bacteroidota</taxon>
        <taxon>Cytophagia</taxon>
        <taxon>Cytophagales</taxon>
        <taxon>Hymenobacteraceae</taxon>
        <taxon>Adhaeribacter</taxon>
    </lineage>
</organism>
<reference evidence="5 6" key="1">
    <citation type="submission" date="2019-07" db="EMBL/GenBank/DDBJ databases">
        <title>Whole genome shotgun sequence of Adhaeribacter aerolatus NBRC 106133.</title>
        <authorList>
            <person name="Hosoyama A."/>
            <person name="Uohara A."/>
            <person name="Ohji S."/>
            <person name="Ichikawa N."/>
        </authorList>
    </citation>
    <scope>NUCLEOTIDE SEQUENCE [LARGE SCALE GENOMIC DNA]</scope>
    <source>
        <strain evidence="5 6">NBRC 106133</strain>
    </source>
</reference>
<comment type="caution">
    <text evidence="5">The sequence shown here is derived from an EMBL/GenBank/DDBJ whole genome shotgun (WGS) entry which is preliminary data.</text>
</comment>
<dbReference type="Pfam" id="PF00702">
    <property type="entry name" value="Hydrolase"/>
    <property type="match status" value="1"/>
</dbReference>
<dbReference type="AlphaFoldDB" id="A0A512AYI1"/>
<evidence type="ECO:0000256" key="1">
    <source>
        <dbReference type="ARBA" id="ARBA00000830"/>
    </source>
</evidence>
<dbReference type="Gene3D" id="3.40.50.1000">
    <property type="entry name" value="HAD superfamily/HAD-like"/>
    <property type="match status" value="1"/>
</dbReference>
<evidence type="ECO:0000313" key="6">
    <source>
        <dbReference type="Proteomes" id="UP000321532"/>
    </source>
</evidence>
<proteinExistence type="inferred from homology"/>
<dbReference type="InterPro" id="IPR006439">
    <property type="entry name" value="HAD-SF_hydro_IA"/>
</dbReference>
<comment type="pathway">
    <text evidence="2">Organic acid metabolism; glycolate biosynthesis; glycolate from 2-phosphoglycolate: step 1/1.</text>
</comment>
<evidence type="ECO:0000256" key="3">
    <source>
        <dbReference type="ARBA" id="ARBA00006171"/>
    </source>
</evidence>
<dbReference type="InterPro" id="IPR023214">
    <property type="entry name" value="HAD_sf"/>
</dbReference>
<sequence length="241" mass="27921">MPKESELDWTKIKVVIFDVDGTLYTQSKLRKQMLKSLLWYYGLRPWRLGEMRMLQHFRVEREKRAGDCGGDLANAQYRWCAQKGNYPVEKVKKVVDYWMLQYPNRYLAACTYPGTQAFFRALQKKNIRIAIYSDYPAHDKLAAMGLQADLIVSSTDPAVDRLKPDPKGLLYIAQQLQVQPAECLFIGDRPELDGECAQKANMPYLIVEKKPFAQFDFYTNLLNQVNLSFNSFTYETSLLTS</sequence>
<evidence type="ECO:0000313" key="5">
    <source>
        <dbReference type="EMBL" id="GEO04557.1"/>
    </source>
</evidence>
<dbReference type="EC" id="3.1.3.18" evidence="4"/>
<comment type="similarity">
    <text evidence="3">Belongs to the HAD-like hydrolase superfamily. CbbY/CbbZ/Gph/YieH family.</text>
</comment>
<dbReference type="Proteomes" id="UP000321532">
    <property type="component" value="Unassembled WGS sequence"/>
</dbReference>
<name>A0A512AYI1_9BACT</name>
<dbReference type="InterPro" id="IPR050155">
    <property type="entry name" value="HAD-like_hydrolase_sf"/>
</dbReference>
<keyword evidence="6" id="KW-1185">Reference proteome</keyword>